<proteinExistence type="predicted"/>
<dbReference type="PANTHER" id="PTHR22925">
    <property type="entry name" value="GLYCOSYL HYDROLASE 43 FAMILY MEMBER"/>
    <property type="match status" value="1"/>
</dbReference>
<accession>A0A7S2LHS3</accession>
<evidence type="ECO:0008006" key="2">
    <source>
        <dbReference type="Google" id="ProtNLM"/>
    </source>
</evidence>
<dbReference type="EMBL" id="HBGY01029079">
    <property type="protein sequence ID" value="CAD9605121.1"/>
    <property type="molecule type" value="Transcribed_RNA"/>
</dbReference>
<evidence type="ECO:0000313" key="1">
    <source>
        <dbReference type="EMBL" id="CAD9605121.1"/>
    </source>
</evidence>
<sequence>MSNTLADHETLLEDQQSRMQTLSSSQCVNTLCELVFNTSSLDLTGAVNATGTLVTQDDGTEIALWAFDSINLMTDVNVTLVGQRAMALLARSSIYIDAIFLAKPGTLGGFPGGYSVSRNSDHKLISVCDPDIKSSDGITSRRSCAGDVPLSQLTNASVVSNNVNGPGSGSARVYLKTIEIVAPIQNEIQVIMTNADAGQTIAGGFKLHYNGYSTAFLRHDITASALKYNIENSLNGANINILAKVNRTDFRPGIGEVSVSREVNGGSGGFTWAITFVSAVGNSDTISSTNLLSGTNANVIVETIQEGNSVGGMFQVGFLGFWTRNLSHAVSSSEMESAFLHDIPILETASVVRTDAANNCSDGFCTNGPTRAGGYIWTVTLTTQEGNISPGSPTSAKFEAEAPFAFMNATSKLLTGCIHLECPSMVVTDGHFRSNIAQMRNLVSAKPFSFAYGGAGAGYGGKGGEGFGLNPPGKEYGDDKISSLIGGSGGALGYVQPFEANLFSKPTGRGGSGGGAVEIVAMNDIVLGPNGRLLFDAEGGHGGMWTAGGGGSGGAVLLSAGGIVKVDGKISVTGGNGGIAIDPHGRSDIEDGHGGGGAGGRVAINAQSIVFGRHGRSAHVDIVGGDCKKIHSDEERTRSCDGRNGTLYLDESFSSDIFVDTLVGGAENTGGSLYIKSKQQVSNECEDGTHFGPSYDLGNATKPDRISFYARLDIDGDELRKYQHVSSNGGGLTFELLQENKESNLDYQRALLGLYVGAKMKHGSSYLGDGDCSRHLKSLQSFLDETQYKRWYKIDIRLNWSLHMYDILLDDVQAVRQAPFVGKSIKSINIGNSHPFITAWVDEIYIGNDFSMGFRCPVAGPHGIESSARPIQTGWKSSDIGGNSYNHPMQRHESHLSRRAVYSGPDHGNLVPFDGEGHRAFHSDIKFRHPTGDHEESLGDFNAGAITVISDRGAGKNYFMWYGEHENTHNSSNASSFDEILLGGVAACSSEDLITWKNEGLMLNYLNITDMVEGTSGPFRVERPKVLYNNMTSKYVMWMTVDNDERELGMAGVAISDFANGPFDFVRSFYPDGNETHDQTIFIDGDVDGEGRLNSTAYLVRTYYATIEYVLPAAVMQPMWESVKNIDGSTHFGLTYHRANYEPGYDNYHDIYLQRWRKEDIPWKVVCVDRSTGNEREVPYGKENLNHDGEICHGATEYKKVLGQGSPLTGPVKSRFLDPTDPANNVWVPNSVPGVKAQPWDANYKDGPCGVRELDDDIEILDADVDFADLSNEREKRSCASTKSNLVDNPIHPTPPDLLIGQETVVTSRRAKFVAINELTDDYLDTTGRTHVFEGELEDNADLGRLLWGLFEGGASGKINKFGWEVNDANLSGYSATPAISRMGDFGFETAEDWDTRFHQYEENYNDRAEYSLSCVIDGNCPANFRDQIAQA</sequence>
<dbReference type="PANTHER" id="PTHR22925:SF3">
    <property type="entry name" value="GLYCOSYL HYDROLASE FAMILY PROTEIN 43"/>
    <property type="match status" value="1"/>
</dbReference>
<protein>
    <recommendedName>
        <fullName evidence="2">GH16 domain-containing protein</fullName>
    </recommendedName>
</protein>
<reference evidence="1" key="1">
    <citation type="submission" date="2021-01" db="EMBL/GenBank/DDBJ databases">
        <authorList>
            <person name="Corre E."/>
            <person name="Pelletier E."/>
            <person name="Niang G."/>
            <person name="Scheremetjew M."/>
            <person name="Finn R."/>
            <person name="Kale V."/>
            <person name="Holt S."/>
            <person name="Cochrane G."/>
            <person name="Meng A."/>
            <person name="Brown T."/>
            <person name="Cohen L."/>
        </authorList>
    </citation>
    <scope>NUCLEOTIDE SEQUENCE</scope>
    <source>
        <strain evidence="1">B650</strain>
    </source>
</reference>
<dbReference type="SUPFAM" id="SSF75005">
    <property type="entry name" value="Arabinanase/levansucrase/invertase"/>
    <property type="match status" value="1"/>
</dbReference>
<dbReference type="Gene3D" id="2.115.10.20">
    <property type="entry name" value="Glycosyl hydrolase domain, family 43"/>
    <property type="match status" value="1"/>
</dbReference>
<dbReference type="InterPro" id="IPR023296">
    <property type="entry name" value="Glyco_hydro_beta-prop_sf"/>
</dbReference>
<gene>
    <name evidence="1" type="ORF">LDAN0321_LOCUS18033</name>
</gene>
<name>A0A7S2LHS3_9STRA</name>
<organism evidence="1">
    <name type="scientific">Leptocylindrus danicus</name>
    <dbReference type="NCBI Taxonomy" id="163516"/>
    <lineage>
        <taxon>Eukaryota</taxon>
        <taxon>Sar</taxon>
        <taxon>Stramenopiles</taxon>
        <taxon>Ochrophyta</taxon>
        <taxon>Bacillariophyta</taxon>
        <taxon>Coscinodiscophyceae</taxon>
        <taxon>Chaetocerotophycidae</taxon>
        <taxon>Leptocylindrales</taxon>
        <taxon>Leptocylindraceae</taxon>
        <taxon>Leptocylindrus</taxon>
    </lineage>
</organism>